<sequence length="109" mass="12669">IYIAVSEVQESEPLKSYELISKELLIEALRKDKGPDVELLSWEIIPFTKKGDNYTSLVVSINVSYRKNDGDSEKSYIAKLNPLRPITFQTEIIEKSYTRETEVYLYNFL</sequence>
<dbReference type="OrthoDB" id="8250698at2759"/>
<reference evidence="1 2" key="1">
    <citation type="journal article" date="2019" name="PLoS Biol.">
        <title>Sex chromosomes control vertical transmission of feminizing Wolbachia symbionts in an isopod.</title>
        <authorList>
            <person name="Becking T."/>
            <person name="Chebbi M.A."/>
            <person name="Giraud I."/>
            <person name="Moumen B."/>
            <person name="Laverre T."/>
            <person name="Caubet Y."/>
            <person name="Peccoud J."/>
            <person name="Gilbert C."/>
            <person name="Cordaux R."/>
        </authorList>
    </citation>
    <scope>NUCLEOTIDE SEQUENCE [LARGE SCALE GENOMIC DNA]</scope>
    <source>
        <strain evidence="1">ANa2</strain>
        <tissue evidence="1">Whole body excluding digestive tract and cuticle</tissue>
    </source>
</reference>
<dbReference type="AlphaFoldDB" id="A0A5N5T1N4"/>
<dbReference type="EMBL" id="SEYY01015152">
    <property type="protein sequence ID" value="KAB7500115.1"/>
    <property type="molecule type" value="Genomic_DNA"/>
</dbReference>
<dbReference type="InterPro" id="IPR004119">
    <property type="entry name" value="EcKL"/>
</dbReference>
<accession>A0A5N5T1N4</accession>
<dbReference type="Pfam" id="PF02958">
    <property type="entry name" value="EcKL"/>
    <property type="match status" value="1"/>
</dbReference>
<organism evidence="1 2">
    <name type="scientific">Armadillidium nasatum</name>
    <dbReference type="NCBI Taxonomy" id="96803"/>
    <lineage>
        <taxon>Eukaryota</taxon>
        <taxon>Metazoa</taxon>
        <taxon>Ecdysozoa</taxon>
        <taxon>Arthropoda</taxon>
        <taxon>Crustacea</taxon>
        <taxon>Multicrustacea</taxon>
        <taxon>Malacostraca</taxon>
        <taxon>Eumalacostraca</taxon>
        <taxon>Peracarida</taxon>
        <taxon>Isopoda</taxon>
        <taxon>Oniscidea</taxon>
        <taxon>Crinocheta</taxon>
        <taxon>Armadillidiidae</taxon>
        <taxon>Armadillidium</taxon>
    </lineage>
</organism>
<feature type="non-terminal residue" evidence="1">
    <location>
        <position position="1"/>
    </location>
</feature>
<proteinExistence type="predicted"/>
<evidence type="ECO:0000313" key="2">
    <source>
        <dbReference type="Proteomes" id="UP000326759"/>
    </source>
</evidence>
<feature type="non-terminal residue" evidence="1">
    <location>
        <position position="109"/>
    </location>
</feature>
<comment type="caution">
    <text evidence="1">The sequence shown here is derived from an EMBL/GenBank/DDBJ whole genome shotgun (WGS) entry which is preliminary data.</text>
</comment>
<protein>
    <submittedName>
        <fullName evidence="1">Uncharacterized protein</fullName>
    </submittedName>
</protein>
<keyword evidence="2" id="KW-1185">Reference proteome</keyword>
<dbReference type="Proteomes" id="UP000326759">
    <property type="component" value="Unassembled WGS sequence"/>
</dbReference>
<evidence type="ECO:0000313" key="1">
    <source>
        <dbReference type="EMBL" id="KAB7500115.1"/>
    </source>
</evidence>
<name>A0A5N5T1N4_9CRUS</name>
<gene>
    <name evidence="1" type="ORF">Anas_04965</name>
</gene>